<evidence type="ECO:0000256" key="9">
    <source>
        <dbReference type="ARBA" id="ARBA00023170"/>
    </source>
</evidence>
<protein>
    <recommendedName>
        <fullName evidence="22">Ionotropic receptor</fullName>
    </recommendedName>
</protein>
<evidence type="ECO:0000256" key="17">
    <source>
        <dbReference type="SAM" id="SignalP"/>
    </source>
</evidence>
<feature type="chain" id="PRO_5039941110" description="Ionotropic receptor" evidence="17">
    <location>
        <begin position="22"/>
        <end position="902"/>
    </location>
</feature>
<keyword evidence="7" id="KW-0406">Ion transport</keyword>
<dbReference type="Pfam" id="PF10613">
    <property type="entry name" value="Lig_chan-Glu_bd"/>
    <property type="match status" value="1"/>
</dbReference>
<dbReference type="CDD" id="cd13717">
    <property type="entry name" value="PBP2_iGluR_putative"/>
    <property type="match status" value="1"/>
</dbReference>
<evidence type="ECO:0000256" key="16">
    <source>
        <dbReference type="SAM" id="Phobius"/>
    </source>
</evidence>
<sequence length="902" mass="103232">MLKLIFAFFILHSILIGTVLAQDDEDDDGNEQIHPTATTAEITISRVIEIVFLHETDHENFTLAVDEIMNSFASKHADIEINYRKIPYDRQLNEKLKESACETLLDRMDKLSIFVDGTLTGSAEIRSELQMQRIPYFNFDFSTQSFVKMMESYIKFRSGLDTVFILQDETMVDEALYFFITGSELRVIVLNGLTLSSIENLKALRPTPDSYSIISDTINMDKLFKKVHDNGLVHLSERWNLMFTDFNAKKFKYFNMYPEMSRLLPNESVCCNPTCTCSSLSTLKFEALSSFLNEVISVYERNDFPLFKFTCGNESFDNFITLERSEKLSSDLSMAIEENKLIYVDSESKIWQQMNFNVYTASNNLSNVIESVAIIDGGGVRILKEQPKSISRFFRIGIVEAIPWTYRKKDPITNRVILNEQNEATWEGYCIDFIEALANEMNFTYELVLSKTYGEKSPDDGTFDGAIGNLIAGEIDIIVAALKMTAEREEYVDFVPPYFEQTGISIVMKKPIPDRSLFKFMTVLRLEVWLSICAAIIATAFVIWILEIFSPYSSRNWSYDESCREFTLKESFWFALTSFTPQGGGEVPKAFSGRIVVATYWLFVVLMLATFTANLAAFLTVERMQTPVQSLEQLSRQSRIAYTVVEASDTHQYFKNMKHAEDKLYELWKQTTLNASTDESLYRVWDYPIKEQYSSILMSIENTKTLPNASEGFRLVNERDDFAFIHDVGEIKYEMARNCNFSLVGDTFGEQPYAIAVQQGSSLQDDLTRAMIELQKKRFNEDLTAKYWNSSLKGDCENSDDSEGITLESLGGVFIATIFGLLIAMLVLIFEVYYYKRKAKKEKQKTNFNSSSPPAYVTTVQPFESYEHTKKVLKSNNILLGHGDNFVPVSVKKSRLSFVIGE</sequence>
<evidence type="ECO:0000256" key="8">
    <source>
        <dbReference type="ARBA" id="ARBA00023136"/>
    </source>
</evidence>
<feature type="signal peptide" evidence="17">
    <location>
        <begin position="1"/>
        <end position="21"/>
    </location>
</feature>
<feature type="site" description="Crucial to convey clamshell closure to channel opening" evidence="14">
    <location>
        <position position="628"/>
    </location>
</feature>
<feature type="binding site" evidence="13">
    <location>
        <position position="727"/>
    </location>
    <ligand>
        <name>L-glutamate</name>
        <dbReference type="ChEBI" id="CHEBI:29985"/>
    </ligand>
</feature>
<feature type="transmembrane region" description="Helical" evidence="16">
    <location>
        <begin position="528"/>
        <end position="549"/>
    </location>
</feature>
<name>A0A9J6C7S5_POLVA</name>
<proteinExistence type="inferred from homology"/>
<keyword evidence="15" id="KW-1015">Disulfide bond</keyword>
<dbReference type="Pfam" id="PF00060">
    <property type="entry name" value="Lig_chan"/>
    <property type="match status" value="1"/>
</dbReference>
<feature type="domain" description="Ionotropic glutamate receptor L-glutamate and glycine-binding" evidence="19">
    <location>
        <begin position="403"/>
        <end position="472"/>
    </location>
</feature>
<evidence type="ECO:0000259" key="18">
    <source>
        <dbReference type="SMART" id="SM00079"/>
    </source>
</evidence>
<dbReference type="SUPFAM" id="SSF81324">
    <property type="entry name" value="Voltage-gated potassium channels"/>
    <property type="match status" value="1"/>
</dbReference>
<organism evidence="20 21">
    <name type="scientific">Polypedilum vanderplanki</name>
    <name type="common">Sleeping chironomid midge</name>
    <dbReference type="NCBI Taxonomy" id="319348"/>
    <lineage>
        <taxon>Eukaryota</taxon>
        <taxon>Metazoa</taxon>
        <taxon>Ecdysozoa</taxon>
        <taxon>Arthropoda</taxon>
        <taxon>Hexapoda</taxon>
        <taxon>Insecta</taxon>
        <taxon>Pterygota</taxon>
        <taxon>Neoptera</taxon>
        <taxon>Endopterygota</taxon>
        <taxon>Diptera</taxon>
        <taxon>Nematocera</taxon>
        <taxon>Chironomoidea</taxon>
        <taxon>Chironomidae</taxon>
        <taxon>Chironominae</taxon>
        <taxon>Polypedilum</taxon>
        <taxon>Polypedilum</taxon>
    </lineage>
</organism>
<dbReference type="AlphaFoldDB" id="A0A9J6C7S5"/>
<evidence type="ECO:0000256" key="3">
    <source>
        <dbReference type="ARBA" id="ARBA00022448"/>
    </source>
</evidence>
<keyword evidence="6 16" id="KW-1133">Transmembrane helix</keyword>
<gene>
    <name evidence="20" type="ORF">PVAND_007904</name>
</gene>
<dbReference type="FunFam" id="1.10.287.70:FF:000143">
    <property type="entry name" value="Probable glutamate receptor"/>
    <property type="match status" value="1"/>
</dbReference>
<dbReference type="Gene3D" id="3.40.190.10">
    <property type="entry name" value="Periplasmic binding protein-like II"/>
    <property type="match status" value="3"/>
</dbReference>
<keyword evidence="9" id="KW-0675">Receptor</keyword>
<keyword evidence="11" id="KW-1071">Ligand-gated ion channel</keyword>
<feature type="transmembrane region" description="Helical" evidence="16">
    <location>
        <begin position="598"/>
        <end position="621"/>
    </location>
</feature>
<evidence type="ECO:0000256" key="2">
    <source>
        <dbReference type="ARBA" id="ARBA00008685"/>
    </source>
</evidence>
<feature type="binding site" evidence="13">
    <location>
        <position position="488"/>
    </location>
    <ligand>
        <name>L-glutamate</name>
        <dbReference type="ChEBI" id="CHEBI:29985"/>
    </ligand>
</feature>
<keyword evidence="4" id="KW-1003">Cell membrane</keyword>
<evidence type="ECO:0000256" key="14">
    <source>
        <dbReference type="PIRSR" id="PIRSR601508-2"/>
    </source>
</evidence>
<keyword evidence="8 16" id="KW-0472">Membrane</keyword>
<evidence type="ECO:0000256" key="4">
    <source>
        <dbReference type="ARBA" id="ARBA00022475"/>
    </source>
</evidence>
<dbReference type="InterPro" id="IPR015683">
    <property type="entry name" value="Ionotropic_Glu_rcpt"/>
</dbReference>
<dbReference type="Proteomes" id="UP001107558">
    <property type="component" value="Chromosome 2"/>
</dbReference>
<feature type="binding site" evidence="13">
    <location>
        <position position="650"/>
    </location>
    <ligand>
        <name>L-glutamate</name>
        <dbReference type="ChEBI" id="CHEBI:29985"/>
    </ligand>
</feature>
<evidence type="ECO:0000313" key="21">
    <source>
        <dbReference type="Proteomes" id="UP001107558"/>
    </source>
</evidence>
<feature type="disulfide bond" evidence="15">
    <location>
        <begin position="739"/>
        <end position="796"/>
    </location>
</feature>
<dbReference type="EMBL" id="JADBJN010000002">
    <property type="protein sequence ID" value="KAG5678212.1"/>
    <property type="molecule type" value="Genomic_DNA"/>
</dbReference>
<keyword evidence="3" id="KW-0813">Transport</keyword>
<dbReference type="InterPro" id="IPR001508">
    <property type="entry name" value="Iono_Glu_rcpt_met"/>
</dbReference>
<evidence type="ECO:0000256" key="11">
    <source>
        <dbReference type="ARBA" id="ARBA00023286"/>
    </source>
</evidence>
<evidence type="ECO:0000256" key="6">
    <source>
        <dbReference type="ARBA" id="ARBA00022989"/>
    </source>
</evidence>
<keyword evidence="17" id="KW-0732">Signal</keyword>
<evidence type="ECO:0000256" key="13">
    <source>
        <dbReference type="PIRSR" id="PIRSR601508-1"/>
    </source>
</evidence>
<keyword evidence="12" id="KW-0407">Ion channel</keyword>
<dbReference type="InterPro" id="IPR001320">
    <property type="entry name" value="Iontro_rcpt_C"/>
</dbReference>
<evidence type="ECO:0000256" key="7">
    <source>
        <dbReference type="ARBA" id="ARBA00023065"/>
    </source>
</evidence>
<dbReference type="SMART" id="SM00079">
    <property type="entry name" value="PBPe"/>
    <property type="match status" value="1"/>
</dbReference>
<dbReference type="PRINTS" id="PR00177">
    <property type="entry name" value="NMDARECEPTOR"/>
</dbReference>
<comment type="similarity">
    <text evidence="2">Belongs to the glutamate-gated ion channel (TC 1.A.10.1) family.</text>
</comment>
<feature type="transmembrane region" description="Helical" evidence="16">
    <location>
        <begin position="810"/>
        <end position="835"/>
    </location>
</feature>
<evidence type="ECO:0000256" key="10">
    <source>
        <dbReference type="ARBA" id="ARBA00023180"/>
    </source>
</evidence>
<dbReference type="GO" id="GO:0038023">
    <property type="term" value="F:signaling receptor activity"/>
    <property type="evidence" value="ECO:0007669"/>
    <property type="project" value="InterPro"/>
</dbReference>
<evidence type="ECO:0000256" key="12">
    <source>
        <dbReference type="ARBA" id="ARBA00023303"/>
    </source>
</evidence>
<dbReference type="SMART" id="SM00918">
    <property type="entry name" value="Lig_chan-Glu_bd"/>
    <property type="match status" value="1"/>
</dbReference>
<feature type="domain" description="Ionotropic glutamate receptor C-terminal" evidence="18">
    <location>
        <begin position="409"/>
        <end position="790"/>
    </location>
</feature>
<feature type="site" description="Interaction with the cone snail toxin Con-ikot-ikot" evidence="14">
    <location>
        <position position="655"/>
    </location>
</feature>
<comment type="subcellular location">
    <subcellularLocation>
        <location evidence="1">Cell membrane</location>
        <topology evidence="1">Multi-pass membrane protein</topology>
    </subcellularLocation>
</comment>
<dbReference type="PANTHER" id="PTHR18966">
    <property type="entry name" value="IONOTROPIC GLUTAMATE RECEPTOR"/>
    <property type="match status" value="1"/>
</dbReference>
<keyword evidence="21" id="KW-1185">Reference proteome</keyword>
<evidence type="ECO:0000313" key="20">
    <source>
        <dbReference type="EMBL" id="KAG5678212.1"/>
    </source>
</evidence>
<reference evidence="20" key="1">
    <citation type="submission" date="2021-03" db="EMBL/GenBank/DDBJ databases">
        <title>Chromosome level genome of the anhydrobiotic midge Polypedilum vanderplanki.</title>
        <authorList>
            <person name="Yoshida Y."/>
            <person name="Kikawada T."/>
            <person name="Gusev O."/>
        </authorList>
    </citation>
    <scope>NUCLEOTIDE SEQUENCE</scope>
    <source>
        <strain evidence="20">NIAS01</strain>
        <tissue evidence="20">Whole body or cell culture</tissue>
    </source>
</reference>
<evidence type="ECO:0000256" key="1">
    <source>
        <dbReference type="ARBA" id="ARBA00004651"/>
    </source>
</evidence>
<dbReference type="GO" id="GO:0015276">
    <property type="term" value="F:ligand-gated monoatomic ion channel activity"/>
    <property type="evidence" value="ECO:0007669"/>
    <property type="project" value="InterPro"/>
</dbReference>
<dbReference type="SUPFAM" id="SSF53850">
    <property type="entry name" value="Periplasmic binding protein-like II"/>
    <property type="match status" value="1"/>
</dbReference>
<accession>A0A9J6C7S5</accession>
<comment type="caution">
    <text evidence="20">The sequence shown here is derived from an EMBL/GenBank/DDBJ whole genome shotgun (WGS) entry which is preliminary data.</text>
</comment>
<evidence type="ECO:0000256" key="5">
    <source>
        <dbReference type="ARBA" id="ARBA00022692"/>
    </source>
</evidence>
<keyword evidence="5 16" id="KW-0812">Transmembrane</keyword>
<dbReference type="GO" id="GO:0005886">
    <property type="term" value="C:plasma membrane"/>
    <property type="evidence" value="ECO:0007669"/>
    <property type="project" value="UniProtKB-SubCell"/>
</dbReference>
<dbReference type="OrthoDB" id="5984008at2759"/>
<dbReference type="Gene3D" id="1.10.287.70">
    <property type="match status" value="1"/>
</dbReference>
<evidence type="ECO:0000259" key="19">
    <source>
        <dbReference type="SMART" id="SM00918"/>
    </source>
</evidence>
<keyword evidence="10" id="KW-0325">Glycoprotein</keyword>
<evidence type="ECO:0000256" key="15">
    <source>
        <dbReference type="PIRSR" id="PIRSR601508-3"/>
    </source>
</evidence>
<dbReference type="InterPro" id="IPR019594">
    <property type="entry name" value="Glu/Gly-bd"/>
</dbReference>
<evidence type="ECO:0008006" key="22">
    <source>
        <dbReference type="Google" id="ProtNLM"/>
    </source>
</evidence>